<dbReference type="Proteomes" id="UP000265703">
    <property type="component" value="Unassembled WGS sequence"/>
</dbReference>
<comment type="caution">
    <text evidence="1">The sequence shown here is derived from an EMBL/GenBank/DDBJ whole genome shotgun (WGS) entry which is preliminary data.</text>
</comment>
<evidence type="ECO:0000313" key="1">
    <source>
        <dbReference type="EMBL" id="RIA92669.1"/>
    </source>
</evidence>
<name>A0A397T5R9_9GLOM</name>
<sequence length="165" mass="19235">MRKTIKDLELEADNIMWQPCTVHTLQLVIRKSLALIKSLVSRAKCLIDFFMSPKQSEYLEKIQKQFIQHNSNSSSRTPIDVGKTAKYLRHVIADVLIHWNSSYLAWCQLLELKGYIHTLEANLAEEINQDSKKDSQRLTKVILTNDKWDLHCNLIPILEPFEEET</sequence>
<gene>
    <name evidence="1" type="ORF">C1645_820411</name>
</gene>
<dbReference type="OrthoDB" id="2434554at2759"/>
<evidence type="ECO:0000313" key="2">
    <source>
        <dbReference type="Proteomes" id="UP000265703"/>
    </source>
</evidence>
<accession>A0A397T5R9</accession>
<dbReference type="EMBL" id="QKYT01000121">
    <property type="protein sequence ID" value="RIA92669.1"/>
    <property type="molecule type" value="Genomic_DNA"/>
</dbReference>
<keyword evidence="2" id="KW-1185">Reference proteome</keyword>
<reference evidence="1 2" key="1">
    <citation type="submission" date="2018-06" db="EMBL/GenBank/DDBJ databases">
        <title>Comparative genomics reveals the genomic features of Rhizophagus irregularis, R. cerebriforme, R. diaphanum and Gigaspora rosea, and their symbiotic lifestyle signature.</title>
        <authorList>
            <person name="Morin E."/>
            <person name="San Clemente H."/>
            <person name="Chen E.C.H."/>
            <person name="De La Providencia I."/>
            <person name="Hainaut M."/>
            <person name="Kuo A."/>
            <person name="Kohler A."/>
            <person name="Murat C."/>
            <person name="Tang N."/>
            <person name="Roy S."/>
            <person name="Loubradou J."/>
            <person name="Henrissat B."/>
            <person name="Grigoriev I.V."/>
            <person name="Corradi N."/>
            <person name="Roux C."/>
            <person name="Martin F.M."/>
        </authorList>
    </citation>
    <scope>NUCLEOTIDE SEQUENCE [LARGE SCALE GENOMIC DNA]</scope>
    <source>
        <strain evidence="1 2">DAOM 227022</strain>
    </source>
</reference>
<organism evidence="1 2">
    <name type="scientific">Glomus cerebriforme</name>
    <dbReference type="NCBI Taxonomy" id="658196"/>
    <lineage>
        <taxon>Eukaryota</taxon>
        <taxon>Fungi</taxon>
        <taxon>Fungi incertae sedis</taxon>
        <taxon>Mucoromycota</taxon>
        <taxon>Glomeromycotina</taxon>
        <taxon>Glomeromycetes</taxon>
        <taxon>Glomerales</taxon>
        <taxon>Glomeraceae</taxon>
        <taxon>Glomus</taxon>
    </lineage>
</organism>
<protein>
    <submittedName>
        <fullName evidence="1">Uncharacterized protein</fullName>
    </submittedName>
</protein>
<dbReference type="AlphaFoldDB" id="A0A397T5R9"/>
<proteinExistence type="predicted"/>